<evidence type="ECO:0000313" key="1">
    <source>
        <dbReference type="EMBL" id="MPC63254.1"/>
    </source>
</evidence>
<sequence>MSAISRAGPGLNHRHHKAALYRIGSHQGEVLLDWRGKTDRRFPFYLHYSRLACLSYQGSDAAGMDEEMEKEEEEKENR</sequence>
<comment type="caution">
    <text evidence="1">The sequence shown here is derived from an EMBL/GenBank/DDBJ whole genome shotgun (WGS) entry which is preliminary data.</text>
</comment>
<dbReference type="EMBL" id="VSRR010020577">
    <property type="protein sequence ID" value="MPC63254.1"/>
    <property type="molecule type" value="Genomic_DNA"/>
</dbReference>
<proteinExistence type="predicted"/>
<keyword evidence="2" id="KW-1185">Reference proteome</keyword>
<reference evidence="1 2" key="1">
    <citation type="submission" date="2019-05" db="EMBL/GenBank/DDBJ databases">
        <title>Another draft genome of Portunus trituberculatus and its Hox gene families provides insights of decapod evolution.</title>
        <authorList>
            <person name="Jeong J.-H."/>
            <person name="Song I."/>
            <person name="Kim S."/>
            <person name="Choi T."/>
            <person name="Kim D."/>
            <person name="Ryu S."/>
            <person name="Kim W."/>
        </authorList>
    </citation>
    <scope>NUCLEOTIDE SEQUENCE [LARGE SCALE GENOMIC DNA]</scope>
    <source>
        <tissue evidence="1">Muscle</tissue>
    </source>
</reference>
<organism evidence="1 2">
    <name type="scientific">Portunus trituberculatus</name>
    <name type="common">Swimming crab</name>
    <name type="synonym">Neptunus trituberculatus</name>
    <dbReference type="NCBI Taxonomy" id="210409"/>
    <lineage>
        <taxon>Eukaryota</taxon>
        <taxon>Metazoa</taxon>
        <taxon>Ecdysozoa</taxon>
        <taxon>Arthropoda</taxon>
        <taxon>Crustacea</taxon>
        <taxon>Multicrustacea</taxon>
        <taxon>Malacostraca</taxon>
        <taxon>Eumalacostraca</taxon>
        <taxon>Eucarida</taxon>
        <taxon>Decapoda</taxon>
        <taxon>Pleocyemata</taxon>
        <taxon>Brachyura</taxon>
        <taxon>Eubrachyura</taxon>
        <taxon>Portunoidea</taxon>
        <taxon>Portunidae</taxon>
        <taxon>Portuninae</taxon>
        <taxon>Portunus</taxon>
    </lineage>
</organism>
<protein>
    <submittedName>
        <fullName evidence="1">Uncharacterized protein</fullName>
    </submittedName>
</protein>
<dbReference type="Proteomes" id="UP000324222">
    <property type="component" value="Unassembled WGS sequence"/>
</dbReference>
<name>A0A5B7H343_PORTR</name>
<dbReference type="AlphaFoldDB" id="A0A5B7H343"/>
<evidence type="ECO:0000313" key="2">
    <source>
        <dbReference type="Proteomes" id="UP000324222"/>
    </source>
</evidence>
<accession>A0A5B7H343</accession>
<gene>
    <name evidence="1" type="ORF">E2C01_057349</name>
</gene>